<keyword evidence="1" id="KW-0031">Aminopeptidase</keyword>
<proteinExistence type="predicted"/>
<sequence length="38" mass="4426">MDKITGAQWVIFENSSHMPNIEERQRCMQTVGDFLKAN</sequence>
<accession>A0A084ZKT4</accession>
<protein>
    <submittedName>
        <fullName evidence="1">Proline iminopeptidase</fullName>
        <ecNumber evidence="1">3.4.11.5</ecNumber>
    </submittedName>
</protein>
<keyword evidence="1" id="KW-0378">Hydrolase</keyword>
<dbReference type="EC" id="3.4.11.5" evidence="1"/>
<dbReference type="EMBL" id="JMTB01000128">
    <property type="protein sequence ID" value="KFB98078.1"/>
    <property type="molecule type" value="Genomic_DNA"/>
</dbReference>
<organism evidence="1 2">
    <name type="scientific">Trabulsiella guamensis ATCC 49490</name>
    <dbReference type="NCBI Taxonomy" id="1005994"/>
    <lineage>
        <taxon>Bacteria</taxon>
        <taxon>Pseudomonadati</taxon>
        <taxon>Pseudomonadota</taxon>
        <taxon>Gammaproteobacteria</taxon>
        <taxon>Enterobacterales</taxon>
        <taxon>Enterobacteriaceae</taxon>
        <taxon>Trabulsiella</taxon>
    </lineage>
</organism>
<gene>
    <name evidence="1" type="ORF">GTGU_04606</name>
</gene>
<dbReference type="AlphaFoldDB" id="A0A084ZKT4"/>
<keyword evidence="2" id="KW-1185">Reference proteome</keyword>
<reference evidence="2" key="1">
    <citation type="submission" date="2014-05" db="EMBL/GenBank/DDBJ databases">
        <title>ATOL: Assembling a taxonomically balanced genome-scale reconstruction of the evolutionary history of the Enterobacteriaceae.</title>
        <authorList>
            <person name="Plunkett G. III"/>
            <person name="Neeno-Eckwall E.C."/>
            <person name="Glasner J.D."/>
            <person name="Perna N.T."/>
        </authorList>
    </citation>
    <scope>NUCLEOTIDE SEQUENCE [LARGE SCALE GENOMIC DNA]</scope>
    <source>
        <strain evidence="2">ATCC 49490</strain>
    </source>
</reference>
<evidence type="ECO:0000313" key="1">
    <source>
        <dbReference type="EMBL" id="KFB98078.1"/>
    </source>
</evidence>
<keyword evidence="1" id="KW-0645">Protease</keyword>
<dbReference type="Proteomes" id="UP000028630">
    <property type="component" value="Unassembled WGS sequence"/>
</dbReference>
<dbReference type="SUPFAM" id="SSF53474">
    <property type="entry name" value="alpha/beta-Hydrolases"/>
    <property type="match status" value="1"/>
</dbReference>
<evidence type="ECO:0000313" key="2">
    <source>
        <dbReference type="Proteomes" id="UP000028630"/>
    </source>
</evidence>
<dbReference type="InterPro" id="IPR029058">
    <property type="entry name" value="AB_hydrolase_fold"/>
</dbReference>
<comment type="caution">
    <text evidence="1">The sequence shown here is derived from an EMBL/GenBank/DDBJ whole genome shotgun (WGS) entry which is preliminary data.</text>
</comment>
<dbReference type="Gene3D" id="3.40.50.1820">
    <property type="entry name" value="alpha/beta hydrolase"/>
    <property type="match status" value="1"/>
</dbReference>
<dbReference type="GO" id="GO:0004177">
    <property type="term" value="F:aminopeptidase activity"/>
    <property type="evidence" value="ECO:0007669"/>
    <property type="project" value="UniProtKB-KW"/>
</dbReference>
<name>A0A084ZKT4_9ENTR</name>
<dbReference type="eggNOG" id="COG2267">
    <property type="taxonomic scope" value="Bacteria"/>
</dbReference>